<sequence length="90" mass="9430">MQTLVFTAAGLVILALFGVFGRKRPQLAYFGFIAVWLALCAAHLTYAMRVAALGDSEEVAGHAVVFGAPALLAFVLGLLARGREGPRANG</sequence>
<evidence type="ECO:0000313" key="3">
    <source>
        <dbReference type="Proteomes" id="UP000216429"/>
    </source>
</evidence>
<feature type="transmembrane region" description="Helical" evidence="1">
    <location>
        <begin position="59"/>
        <end position="80"/>
    </location>
</feature>
<protein>
    <submittedName>
        <fullName evidence="2">Uncharacterized protein</fullName>
    </submittedName>
</protein>
<keyword evidence="1" id="KW-1133">Transmembrane helix</keyword>
<evidence type="ECO:0000313" key="2">
    <source>
        <dbReference type="EMBL" id="OZI71302.1"/>
    </source>
</evidence>
<dbReference type="EMBL" id="NEVU01000003">
    <property type="protein sequence ID" value="OZI71302.1"/>
    <property type="molecule type" value="Genomic_DNA"/>
</dbReference>
<dbReference type="OrthoDB" id="8638707at2"/>
<dbReference type="NCBIfam" id="TIGR01167">
    <property type="entry name" value="LPXTG_anchor"/>
    <property type="match status" value="1"/>
</dbReference>
<accession>A0A261VCN0</accession>
<keyword evidence="1" id="KW-0812">Transmembrane</keyword>
<dbReference type="Proteomes" id="UP000216429">
    <property type="component" value="Unassembled WGS sequence"/>
</dbReference>
<feature type="transmembrane region" description="Helical" evidence="1">
    <location>
        <begin position="28"/>
        <end position="47"/>
    </location>
</feature>
<organism evidence="2 3">
    <name type="scientific">Bordetella genomosp. 12</name>
    <dbReference type="NCBI Taxonomy" id="463035"/>
    <lineage>
        <taxon>Bacteria</taxon>
        <taxon>Pseudomonadati</taxon>
        <taxon>Pseudomonadota</taxon>
        <taxon>Betaproteobacteria</taxon>
        <taxon>Burkholderiales</taxon>
        <taxon>Alcaligenaceae</taxon>
        <taxon>Bordetella</taxon>
    </lineage>
</organism>
<dbReference type="AlphaFoldDB" id="A0A261VCN0"/>
<reference evidence="3" key="1">
    <citation type="submission" date="2017-05" db="EMBL/GenBank/DDBJ databases">
        <title>Complete and WGS of Bordetella genogroups.</title>
        <authorList>
            <person name="Spilker T."/>
            <person name="Lipuma J."/>
        </authorList>
    </citation>
    <scope>NUCLEOTIDE SEQUENCE [LARGE SCALE GENOMIC DNA]</scope>
    <source>
        <strain evidence="3">AU6712</strain>
    </source>
</reference>
<comment type="caution">
    <text evidence="2">The sequence shown here is derived from an EMBL/GenBank/DDBJ whole genome shotgun (WGS) entry which is preliminary data.</text>
</comment>
<name>A0A261VCN0_9BORD</name>
<dbReference type="RefSeq" id="WP_094814847.1">
    <property type="nucleotide sequence ID" value="NZ_NEVU01000003.1"/>
</dbReference>
<feature type="transmembrane region" description="Helical" evidence="1">
    <location>
        <begin position="6"/>
        <end position="21"/>
    </location>
</feature>
<keyword evidence="3" id="KW-1185">Reference proteome</keyword>
<proteinExistence type="predicted"/>
<evidence type="ECO:0000256" key="1">
    <source>
        <dbReference type="SAM" id="Phobius"/>
    </source>
</evidence>
<keyword evidence="1" id="KW-0472">Membrane</keyword>
<gene>
    <name evidence="2" type="ORF">CAL22_15765</name>
</gene>